<dbReference type="Proteomes" id="UP000501989">
    <property type="component" value="Chromosome"/>
</dbReference>
<evidence type="ECO:0000313" key="3">
    <source>
        <dbReference type="Proteomes" id="UP000501989"/>
    </source>
</evidence>
<protein>
    <recommendedName>
        <fullName evidence="1">Bulb-type lectin domain-containing protein</fullName>
    </recommendedName>
</protein>
<accession>A0A6M8MM37</accession>
<evidence type="ECO:0000259" key="1">
    <source>
        <dbReference type="PROSITE" id="PS50927"/>
    </source>
</evidence>
<reference evidence="3" key="1">
    <citation type="submission" date="2019-12" db="EMBL/GenBank/DDBJ databases">
        <title>Endophytic bacteria associated with Panax ginseng seedlings.</title>
        <authorList>
            <person name="Park J.M."/>
            <person name="Shin R."/>
            <person name="Jo S.H."/>
        </authorList>
    </citation>
    <scope>NUCLEOTIDE SEQUENCE [LARGE SCALE GENOMIC DNA]</scope>
    <source>
        <strain evidence="3">PgKB30</strain>
    </source>
</reference>
<dbReference type="NCBIfam" id="NF033557">
    <property type="entry name" value="LLB_putidacin"/>
    <property type="match status" value="1"/>
</dbReference>
<evidence type="ECO:0000313" key="2">
    <source>
        <dbReference type="EMBL" id="QKF52070.1"/>
    </source>
</evidence>
<dbReference type="PROSITE" id="PS50927">
    <property type="entry name" value="BULB_LECTIN"/>
    <property type="match status" value="2"/>
</dbReference>
<sequence>MAVGQYLVSPNGRYRLVLQSDSNLALWDGDTALWAANNDQPYSSDYVHQPFKMTRLYVAGNACLEDSLRQRQWQTFGNVTKEDQADRCHLVVQDDANVVILDILPVYSSAHVDLQAGTLVNIIPPGTSLEMGRQYPAGNFFLVFQADGNLVVYTKAGAVVWHTNTYGKDAKTAVMQGDGNFVIYSSTGVPLWNTQTGKFPGAYAQLQSNGAFVICTGVPVWARFGWEPKKTKSRPVFYPDHTDPVENGTDAFPTYFHIGYEF</sequence>
<dbReference type="SUPFAM" id="SSF51110">
    <property type="entry name" value="alpha-D-mannose-specific plant lectins"/>
    <property type="match status" value="2"/>
</dbReference>
<name>A0A6M8MM37_9PSED</name>
<dbReference type="InterPro" id="IPR036426">
    <property type="entry name" value="Bulb-type_lectin_dom_sf"/>
</dbReference>
<dbReference type="KEGG" id="pgg:FX982_03051"/>
<dbReference type="EMBL" id="CP053746">
    <property type="protein sequence ID" value="QKF52070.1"/>
    <property type="molecule type" value="Genomic_DNA"/>
</dbReference>
<gene>
    <name evidence="2" type="ORF">FX982_03051</name>
</gene>
<keyword evidence="3" id="KW-1185">Reference proteome</keyword>
<proteinExistence type="predicted"/>
<organism evidence="2 3">
    <name type="scientific">Pseudomonas graminis</name>
    <dbReference type="NCBI Taxonomy" id="158627"/>
    <lineage>
        <taxon>Bacteria</taxon>
        <taxon>Pseudomonadati</taxon>
        <taxon>Pseudomonadota</taxon>
        <taxon>Gammaproteobacteria</taxon>
        <taxon>Pseudomonadales</taxon>
        <taxon>Pseudomonadaceae</taxon>
        <taxon>Pseudomonas</taxon>
    </lineage>
</organism>
<dbReference type="InterPro" id="IPR001480">
    <property type="entry name" value="Bulb-type_lectin_dom"/>
</dbReference>
<feature type="domain" description="Bulb-type lectin" evidence="1">
    <location>
        <begin position="1"/>
        <end position="113"/>
    </location>
</feature>
<dbReference type="SMART" id="SM00108">
    <property type="entry name" value="B_lectin"/>
    <property type="match status" value="1"/>
</dbReference>
<feature type="domain" description="Bulb-type lectin" evidence="1">
    <location>
        <begin position="120"/>
        <end position="227"/>
    </location>
</feature>
<dbReference type="AlphaFoldDB" id="A0A6M8MM37"/>
<dbReference type="Gene3D" id="2.90.10.30">
    <property type="match status" value="1"/>
</dbReference>
<dbReference type="Gene3D" id="2.90.10.10">
    <property type="entry name" value="Bulb-type lectin domain"/>
    <property type="match status" value="1"/>
</dbReference>